<dbReference type="AlphaFoldDB" id="A0A3S5CT14"/>
<evidence type="ECO:0000313" key="1">
    <source>
        <dbReference type="EMBL" id="VEL34321.1"/>
    </source>
</evidence>
<name>A0A3S5CT14_9PLAT</name>
<accession>A0A3S5CT14</accession>
<comment type="caution">
    <text evidence="1">The sequence shown here is derived from an EMBL/GenBank/DDBJ whole genome shotgun (WGS) entry which is preliminary data.</text>
</comment>
<dbReference type="Proteomes" id="UP000784294">
    <property type="component" value="Unassembled WGS sequence"/>
</dbReference>
<protein>
    <submittedName>
        <fullName evidence="1">Uncharacterized protein</fullName>
    </submittedName>
</protein>
<proteinExistence type="predicted"/>
<evidence type="ECO:0000313" key="2">
    <source>
        <dbReference type="Proteomes" id="UP000784294"/>
    </source>
</evidence>
<sequence>MGVSNATSTEALRPLLFCLFEAVPVTTHLLHSVDTSGSLEVLPPAKAEHLPNVGLWLRQLLRSGPSTSEVHPSFEALAPSDCLTCETGSTGSPFAGARLVVQNKAASGAMFNSGGHFDDGGRRNPFARKTFRLDQPSAMLLMETRRAGPGILTAWYRQLDEAEEAEVFRLPSEVSVARPAGASAVGHLKPTSSQPDQLSVGVAVHSASLDRPRRANLEADKSGRPANRIFWKVGIAD</sequence>
<dbReference type="EMBL" id="CAAALY010247434">
    <property type="protein sequence ID" value="VEL34321.1"/>
    <property type="molecule type" value="Genomic_DNA"/>
</dbReference>
<reference evidence="1" key="1">
    <citation type="submission" date="2018-11" db="EMBL/GenBank/DDBJ databases">
        <authorList>
            <consortium name="Pathogen Informatics"/>
        </authorList>
    </citation>
    <scope>NUCLEOTIDE SEQUENCE</scope>
</reference>
<keyword evidence="2" id="KW-1185">Reference proteome</keyword>
<organism evidence="1 2">
    <name type="scientific">Protopolystoma xenopodis</name>
    <dbReference type="NCBI Taxonomy" id="117903"/>
    <lineage>
        <taxon>Eukaryota</taxon>
        <taxon>Metazoa</taxon>
        <taxon>Spiralia</taxon>
        <taxon>Lophotrochozoa</taxon>
        <taxon>Platyhelminthes</taxon>
        <taxon>Monogenea</taxon>
        <taxon>Polyopisthocotylea</taxon>
        <taxon>Polystomatidea</taxon>
        <taxon>Polystomatidae</taxon>
        <taxon>Protopolystoma</taxon>
    </lineage>
</organism>
<gene>
    <name evidence="1" type="ORF">PXEA_LOCUS27761</name>
</gene>